<dbReference type="EMBL" id="JANPWB010000010">
    <property type="protein sequence ID" value="KAJ1138038.1"/>
    <property type="molecule type" value="Genomic_DNA"/>
</dbReference>
<evidence type="ECO:0000313" key="3">
    <source>
        <dbReference type="Proteomes" id="UP001066276"/>
    </source>
</evidence>
<comment type="caution">
    <text evidence="2">The sequence shown here is derived from an EMBL/GenBank/DDBJ whole genome shotgun (WGS) entry which is preliminary data.</text>
</comment>
<protein>
    <submittedName>
        <fullName evidence="2">Uncharacterized protein</fullName>
    </submittedName>
</protein>
<keyword evidence="3" id="KW-1185">Reference proteome</keyword>
<dbReference type="AlphaFoldDB" id="A0AAV7QCL6"/>
<evidence type="ECO:0000256" key="1">
    <source>
        <dbReference type="SAM" id="MobiDB-lite"/>
    </source>
</evidence>
<accession>A0AAV7QCL6</accession>
<reference evidence="2" key="1">
    <citation type="journal article" date="2022" name="bioRxiv">
        <title>Sequencing and chromosome-scale assembly of the giantPleurodeles waltlgenome.</title>
        <authorList>
            <person name="Brown T."/>
            <person name="Elewa A."/>
            <person name="Iarovenko S."/>
            <person name="Subramanian E."/>
            <person name="Araus A.J."/>
            <person name="Petzold A."/>
            <person name="Susuki M."/>
            <person name="Suzuki K.-i.T."/>
            <person name="Hayashi T."/>
            <person name="Toyoda A."/>
            <person name="Oliveira C."/>
            <person name="Osipova E."/>
            <person name="Leigh N.D."/>
            <person name="Simon A."/>
            <person name="Yun M.H."/>
        </authorList>
    </citation>
    <scope>NUCLEOTIDE SEQUENCE</scope>
    <source>
        <strain evidence="2">20211129_DDA</strain>
        <tissue evidence="2">Liver</tissue>
    </source>
</reference>
<gene>
    <name evidence="2" type="ORF">NDU88_004429</name>
</gene>
<organism evidence="2 3">
    <name type="scientific">Pleurodeles waltl</name>
    <name type="common">Iberian ribbed newt</name>
    <dbReference type="NCBI Taxonomy" id="8319"/>
    <lineage>
        <taxon>Eukaryota</taxon>
        <taxon>Metazoa</taxon>
        <taxon>Chordata</taxon>
        <taxon>Craniata</taxon>
        <taxon>Vertebrata</taxon>
        <taxon>Euteleostomi</taxon>
        <taxon>Amphibia</taxon>
        <taxon>Batrachia</taxon>
        <taxon>Caudata</taxon>
        <taxon>Salamandroidea</taxon>
        <taxon>Salamandridae</taxon>
        <taxon>Pleurodelinae</taxon>
        <taxon>Pleurodeles</taxon>
    </lineage>
</organism>
<proteinExistence type="predicted"/>
<name>A0AAV7QCL6_PLEWA</name>
<feature type="region of interest" description="Disordered" evidence="1">
    <location>
        <begin position="1"/>
        <end position="72"/>
    </location>
</feature>
<evidence type="ECO:0000313" key="2">
    <source>
        <dbReference type="EMBL" id="KAJ1138038.1"/>
    </source>
</evidence>
<sequence length="91" mass="9613">MTGAQSYQGEIPALPGNTDDQDGSTARATAMSCQEPVSLPPPTQTEDSATRAGVSSMGPSHVPTSGKSGGERYHLRYNLNPIRRYTDFALG</sequence>
<dbReference type="Proteomes" id="UP001066276">
    <property type="component" value="Chromosome 6"/>
</dbReference>